<reference evidence="1" key="2">
    <citation type="journal article" date="2015" name="Data Brief">
        <title>Shoot transcriptome of the giant reed, Arundo donax.</title>
        <authorList>
            <person name="Barrero R.A."/>
            <person name="Guerrero F.D."/>
            <person name="Moolhuijzen P."/>
            <person name="Goolsby J.A."/>
            <person name="Tidwell J."/>
            <person name="Bellgard S.E."/>
            <person name="Bellgard M.I."/>
        </authorList>
    </citation>
    <scope>NUCLEOTIDE SEQUENCE</scope>
    <source>
        <tissue evidence="1">Shoot tissue taken approximately 20 cm above the soil surface</tissue>
    </source>
</reference>
<dbReference type="AlphaFoldDB" id="A0A0A9HBL3"/>
<protein>
    <submittedName>
        <fullName evidence="1">Uncharacterized protein</fullName>
    </submittedName>
</protein>
<organism evidence="1">
    <name type="scientific">Arundo donax</name>
    <name type="common">Giant reed</name>
    <name type="synonym">Donax arundinaceus</name>
    <dbReference type="NCBI Taxonomy" id="35708"/>
    <lineage>
        <taxon>Eukaryota</taxon>
        <taxon>Viridiplantae</taxon>
        <taxon>Streptophyta</taxon>
        <taxon>Embryophyta</taxon>
        <taxon>Tracheophyta</taxon>
        <taxon>Spermatophyta</taxon>
        <taxon>Magnoliopsida</taxon>
        <taxon>Liliopsida</taxon>
        <taxon>Poales</taxon>
        <taxon>Poaceae</taxon>
        <taxon>PACMAD clade</taxon>
        <taxon>Arundinoideae</taxon>
        <taxon>Arundineae</taxon>
        <taxon>Arundo</taxon>
    </lineage>
</organism>
<reference evidence="1" key="1">
    <citation type="submission" date="2014-09" db="EMBL/GenBank/DDBJ databases">
        <authorList>
            <person name="Magalhaes I.L.F."/>
            <person name="Oliveira U."/>
            <person name="Santos F.R."/>
            <person name="Vidigal T.H.D.A."/>
            <person name="Brescovit A.D."/>
            <person name="Santos A.J."/>
        </authorList>
    </citation>
    <scope>NUCLEOTIDE SEQUENCE</scope>
    <source>
        <tissue evidence="1">Shoot tissue taken approximately 20 cm above the soil surface</tissue>
    </source>
</reference>
<dbReference type="EMBL" id="GBRH01167583">
    <property type="protein sequence ID" value="JAE30313.1"/>
    <property type="molecule type" value="Transcribed_RNA"/>
</dbReference>
<sequence>MMYILPVCMFLSCLLHCFMKLIYQNIIKFNSQI</sequence>
<evidence type="ECO:0000313" key="1">
    <source>
        <dbReference type="EMBL" id="JAE30313.1"/>
    </source>
</evidence>
<accession>A0A0A9HBL3</accession>
<proteinExistence type="predicted"/>
<name>A0A0A9HBL3_ARUDO</name>